<keyword evidence="6" id="KW-0805">Transcription regulation</keyword>
<keyword evidence="4 5" id="KW-0238">DNA-binding</keyword>
<dbReference type="InterPro" id="IPR038441">
    <property type="entry name" value="THAP_Znf_sf"/>
</dbReference>
<name>A0A6J3F5J1_SAPAP</name>
<keyword evidence="6" id="KW-0804">Transcription</keyword>
<dbReference type="GO" id="GO:0003700">
    <property type="term" value="F:DNA-binding transcription factor activity"/>
    <property type="evidence" value="ECO:0007669"/>
    <property type="project" value="UniProtKB-UniRule"/>
</dbReference>
<organism evidence="9 10">
    <name type="scientific">Sapajus apella</name>
    <name type="common">Brown-capped capuchin</name>
    <name type="synonym">Cebus apella</name>
    <dbReference type="NCBI Taxonomy" id="9515"/>
    <lineage>
        <taxon>Eukaryota</taxon>
        <taxon>Metazoa</taxon>
        <taxon>Chordata</taxon>
        <taxon>Craniata</taxon>
        <taxon>Vertebrata</taxon>
        <taxon>Euteleostomi</taxon>
        <taxon>Mammalia</taxon>
        <taxon>Eutheria</taxon>
        <taxon>Euarchontoglires</taxon>
        <taxon>Primates</taxon>
        <taxon>Haplorrhini</taxon>
        <taxon>Platyrrhini</taxon>
        <taxon>Cebidae</taxon>
        <taxon>Cebinae</taxon>
        <taxon>Sapajus</taxon>
    </lineage>
</organism>
<dbReference type="PANTHER" id="PTHR46600:SF11">
    <property type="entry name" value="THAP DOMAIN-CONTAINING PROTEIN 10"/>
    <property type="match status" value="1"/>
</dbReference>
<dbReference type="GO" id="GO:0043565">
    <property type="term" value="F:sequence-specific DNA binding"/>
    <property type="evidence" value="ECO:0007669"/>
    <property type="project" value="UniProtKB-UniRule"/>
</dbReference>
<dbReference type="InterPro" id="IPR026516">
    <property type="entry name" value="THAP1/10"/>
</dbReference>
<accession>A0A6J3F5J1</accession>
<dbReference type="CTD" id="56906"/>
<dbReference type="AlphaFoldDB" id="A0A6J3F5J1"/>
<feature type="region of interest" description="Disordered" evidence="7">
    <location>
        <begin position="94"/>
        <end position="116"/>
    </location>
</feature>
<keyword evidence="6" id="KW-0539">Nucleus</keyword>
<evidence type="ECO:0000256" key="7">
    <source>
        <dbReference type="SAM" id="MobiDB-lite"/>
    </source>
</evidence>
<dbReference type="GO" id="GO:0008270">
    <property type="term" value="F:zinc ion binding"/>
    <property type="evidence" value="ECO:0007669"/>
    <property type="project" value="UniProtKB-KW"/>
</dbReference>
<evidence type="ECO:0000256" key="4">
    <source>
        <dbReference type="ARBA" id="ARBA00023125"/>
    </source>
</evidence>
<evidence type="ECO:0000256" key="6">
    <source>
        <dbReference type="RuleBase" id="RU369073"/>
    </source>
</evidence>
<gene>
    <name evidence="10" type="primary">THAP10</name>
</gene>
<dbReference type="Pfam" id="PF05485">
    <property type="entry name" value="THAP"/>
    <property type="match status" value="1"/>
</dbReference>
<keyword evidence="9" id="KW-1185">Reference proteome</keyword>
<keyword evidence="6" id="KW-0131">Cell cycle</keyword>
<comment type="function">
    <text evidence="6">DNA-binding transcription regulator that regulates endothelial cell proliferation and G1/S cell-cycle progression. Specifically binds the 5'-[AT]NTNN[GT]GGCA[AGT]-3' core DNA sequence and acts by modulating expression of pRB-E2F cell-cycle target genes.</text>
</comment>
<dbReference type="RefSeq" id="XP_032100737.1">
    <property type="nucleotide sequence ID" value="XM_032244846.1"/>
</dbReference>
<evidence type="ECO:0000256" key="2">
    <source>
        <dbReference type="ARBA" id="ARBA00022771"/>
    </source>
</evidence>
<dbReference type="GO" id="GO:0001935">
    <property type="term" value="P:endothelial cell proliferation"/>
    <property type="evidence" value="ECO:0007669"/>
    <property type="project" value="UniProtKB-UniRule"/>
</dbReference>
<evidence type="ECO:0000256" key="5">
    <source>
        <dbReference type="PROSITE-ProRule" id="PRU00309"/>
    </source>
</evidence>
<feature type="domain" description="THAP-type" evidence="8">
    <location>
        <begin position="1"/>
        <end position="90"/>
    </location>
</feature>
<comment type="similarity">
    <text evidence="6">Belongs to the THAP1 family.</text>
</comment>
<dbReference type="GO" id="GO:0005654">
    <property type="term" value="C:nucleoplasm"/>
    <property type="evidence" value="ECO:0007669"/>
    <property type="project" value="UniProtKB-SubCell"/>
</dbReference>
<dbReference type="SMART" id="SM00692">
    <property type="entry name" value="DM3"/>
    <property type="match status" value="1"/>
</dbReference>
<dbReference type="GeneID" id="116527706"/>
<comment type="subcellular location">
    <subcellularLocation>
        <location evidence="6">Nucleus</location>
        <location evidence="6">Nucleoplasm</location>
    </subcellularLocation>
</comment>
<dbReference type="SUPFAM" id="SSF57716">
    <property type="entry name" value="Glucocorticoid receptor-like (DNA-binding domain)"/>
    <property type="match status" value="1"/>
</dbReference>
<reference evidence="10" key="1">
    <citation type="submission" date="2025-08" db="UniProtKB">
        <authorList>
            <consortium name="RefSeq"/>
        </authorList>
    </citation>
    <scope>IDENTIFICATION</scope>
    <source>
        <tissue evidence="10">Blood</tissue>
    </source>
</reference>
<evidence type="ECO:0000256" key="3">
    <source>
        <dbReference type="ARBA" id="ARBA00022833"/>
    </source>
</evidence>
<dbReference type="SMART" id="SM00980">
    <property type="entry name" value="THAP"/>
    <property type="match status" value="1"/>
</dbReference>
<dbReference type="PROSITE" id="PS50950">
    <property type="entry name" value="ZF_THAP"/>
    <property type="match status" value="1"/>
</dbReference>
<evidence type="ECO:0000256" key="1">
    <source>
        <dbReference type="ARBA" id="ARBA00022723"/>
    </source>
</evidence>
<comment type="subunit">
    <text evidence="6">Interacts with PAWR. Component of a THAP1/THAP3-HCFC1-OGT complex that contains, either THAP1 or THAP3, HCFC1 and OGT. Interacts with OGT. Interacts (via the HBM) with HCFC1 (via the Kelch-repeat domain); the interaction recruits HCFC1 to the RRM1 promoter.</text>
</comment>
<keyword evidence="6" id="KW-0175">Coiled coil</keyword>
<dbReference type="Gene3D" id="6.20.210.20">
    <property type="entry name" value="THAP domain"/>
    <property type="match status" value="1"/>
</dbReference>
<evidence type="ECO:0000313" key="9">
    <source>
        <dbReference type="Proteomes" id="UP000504640"/>
    </source>
</evidence>
<keyword evidence="2 5" id="KW-0863">Zinc-finger</keyword>
<proteinExistence type="inferred from homology"/>
<sequence>MPARCVAAHCGNTTKTGKSLFRFPKDRAARLLWDRFVRGCRADWYEGHDRSVICSDHFAPACFDVSSVIQKNLHFSQRLRLVAGAVPTLHRVAAPAPKWKEEGAPGGRPDTGGELQAARHSAGGWEARCGFTGKERPPRVMEGPLDSDWAPPLSVTLGKAPRLESISETTFLFSNLPKGHPDRCVLYREPLLQGADKAAAWGKAAAPAGTAALAETATLITCENEVMQTQAHADNPSNNVTSVPTHCEEGPVHKSTQISLKSPPHRNVGIQAKVKVFGKRLCVATTQTDELWSRTSSLFDIYSSDSERYRLGYQERTE</sequence>
<dbReference type="InterPro" id="IPR006612">
    <property type="entry name" value="THAP_Znf"/>
</dbReference>
<protein>
    <recommendedName>
        <fullName evidence="6">THAP domain-containing protein 1</fullName>
    </recommendedName>
</protein>
<evidence type="ECO:0000259" key="8">
    <source>
        <dbReference type="PROSITE" id="PS50950"/>
    </source>
</evidence>
<keyword evidence="3" id="KW-0862">Zinc</keyword>
<dbReference type="PANTHER" id="PTHR46600">
    <property type="entry name" value="THAP DOMAIN-CONTAINING"/>
    <property type="match status" value="1"/>
</dbReference>
<keyword evidence="1" id="KW-0479">Metal-binding</keyword>
<evidence type="ECO:0000313" key="10">
    <source>
        <dbReference type="RefSeq" id="XP_032100737.1"/>
    </source>
</evidence>
<dbReference type="Proteomes" id="UP000504640">
    <property type="component" value="Unplaced"/>
</dbReference>